<dbReference type="STRING" id="588581.Cpap_3449"/>
<reference evidence="1" key="2">
    <citation type="submission" date="2011-01" db="EMBL/GenBank/DDBJ databases">
        <title>The Non-contiguous Finished genome of Clostridium papyrosolvens.</title>
        <authorList>
            <person name="Lucas S."/>
            <person name="Copeland A."/>
            <person name="Lapidus A."/>
            <person name="Cheng J.-F."/>
            <person name="Goodwin L."/>
            <person name="Pitluck S."/>
            <person name="Misra M."/>
            <person name="Chertkov O."/>
            <person name="Detter J.C."/>
            <person name="Han C."/>
            <person name="Tapia R."/>
            <person name="Land M."/>
            <person name="Hauser L."/>
            <person name="Kyrpides N."/>
            <person name="Ivanova N."/>
            <person name="Pagani I."/>
            <person name="Mouttaki H."/>
            <person name="He Z."/>
            <person name="Zhou J."/>
            <person name="Hemme C.L."/>
            <person name="Woyke T."/>
        </authorList>
    </citation>
    <scope>NUCLEOTIDE SEQUENCE [LARGE SCALE GENOMIC DNA]</scope>
    <source>
        <strain evidence="1">DSM 2782</strain>
    </source>
</reference>
<evidence type="ECO:0008006" key="3">
    <source>
        <dbReference type="Google" id="ProtNLM"/>
    </source>
</evidence>
<reference evidence="1" key="1">
    <citation type="submission" date="2009-07" db="EMBL/GenBank/DDBJ databases">
        <authorList>
            <consortium name="US DOE Joint Genome Institute (JGI-PGF)"/>
            <person name="Lucas S."/>
            <person name="Copeland A."/>
            <person name="Lapidus A."/>
            <person name="Glavina del Rio T."/>
            <person name="Tice H."/>
            <person name="Bruce D."/>
            <person name="Goodwin L."/>
            <person name="Pitluck S."/>
            <person name="Larimer F."/>
            <person name="Land M.L."/>
            <person name="Mouttaki H."/>
            <person name="He Z."/>
            <person name="Zhou J."/>
            <person name="Hemme C.L."/>
        </authorList>
    </citation>
    <scope>NUCLEOTIDE SEQUENCE [LARGE SCALE GENOMIC DNA]</scope>
    <source>
        <strain evidence="1">DSM 2782</strain>
    </source>
</reference>
<comment type="caution">
    <text evidence="1">The sequence shown here is derived from an EMBL/GenBank/DDBJ whole genome shotgun (WGS) entry which is preliminary data.</text>
</comment>
<dbReference type="eggNOG" id="ENOG502ZY19">
    <property type="taxonomic scope" value="Bacteria"/>
</dbReference>
<sequence length="60" mass="7117">MFRKRRKLIARKEMEVIDVIKRDIETELLKKGVRVSCMNLNINSDRISMNILLNSSRRLA</sequence>
<protein>
    <recommendedName>
        <fullName evidence="3">Ribosome-binding factor A</fullName>
    </recommendedName>
</protein>
<dbReference type="EMBL" id="ACXX02000002">
    <property type="protein sequence ID" value="EGD49021.1"/>
    <property type="molecule type" value="Genomic_DNA"/>
</dbReference>
<accession>F1T939</accession>
<dbReference type="OrthoDB" id="1740050at2"/>
<dbReference type="Proteomes" id="UP000003860">
    <property type="component" value="Unassembled WGS sequence"/>
</dbReference>
<evidence type="ECO:0000313" key="2">
    <source>
        <dbReference type="Proteomes" id="UP000003860"/>
    </source>
</evidence>
<dbReference type="RefSeq" id="WP_004617074.1">
    <property type="nucleotide sequence ID" value="NZ_ACXX02000002.1"/>
</dbReference>
<proteinExistence type="predicted"/>
<name>F1T939_9FIRM</name>
<evidence type="ECO:0000313" key="1">
    <source>
        <dbReference type="EMBL" id="EGD49021.1"/>
    </source>
</evidence>
<organism evidence="1 2">
    <name type="scientific">Ruminiclostridium papyrosolvens DSM 2782</name>
    <dbReference type="NCBI Taxonomy" id="588581"/>
    <lineage>
        <taxon>Bacteria</taxon>
        <taxon>Bacillati</taxon>
        <taxon>Bacillota</taxon>
        <taxon>Clostridia</taxon>
        <taxon>Eubacteriales</taxon>
        <taxon>Oscillospiraceae</taxon>
        <taxon>Ruminiclostridium</taxon>
    </lineage>
</organism>
<dbReference type="AlphaFoldDB" id="F1T939"/>
<keyword evidence="2" id="KW-1185">Reference proteome</keyword>
<gene>
    <name evidence="1" type="ORF">Cpap_3449</name>
</gene>